<evidence type="ECO:0000313" key="2">
    <source>
        <dbReference type="EMBL" id="VFP78962.1"/>
    </source>
</evidence>
<dbReference type="EMBL" id="LR217698">
    <property type="protein sequence ID" value="VFP78962.1"/>
    <property type="molecule type" value="Genomic_DNA"/>
</dbReference>
<proteinExistence type="predicted"/>
<keyword evidence="1" id="KW-0472">Membrane</keyword>
<dbReference type="PANTHER" id="PTHR35867:SF1">
    <property type="entry name" value="PROTEIN RSEC"/>
    <property type="match status" value="1"/>
</dbReference>
<organism evidence="2 3">
    <name type="scientific">Candidatus Erwinia haradaeae</name>
    <dbReference type="NCBI Taxonomy" id="1922217"/>
    <lineage>
        <taxon>Bacteria</taxon>
        <taxon>Pseudomonadati</taxon>
        <taxon>Pseudomonadota</taxon>
        <taxon>Gammaproteobacteria</taxon>
        <taxon>Enterobacterales</taxon>
        <taxon>Erwiniaceae</taxon>
        <taxon>Erwinia</taxon>
    </lineage>
</organism>
<reference evidence="2 3" key="1">
    <citation type="submission" date="2019-02" db="EMBL/GenBank/DDBJ databases">
        <authorList>
            <person name="Manzano-Marin A."/>
            <person name="Manzano-Marin A."/>
        </authorList>
    </citation>
    <scope>NUCLEOTIDE SEQUENCE [LARGE SCALE GENOMIC DNA]</scope>
    <source>
        <strain evidence="2 3">ErCicurtihirsuta</strain>
    </source>
</reference>
<name>A0A451CZV0_9GAMM</name>
<gene>
    <name evidence="2" type="primary">rseC</name>
    <name evidence="2" type="ORF">ERCICURT3053_615</name>
</gene>
<dbReference type="InterPro" id="IPR007359">
    <property type="entry name" value="SigmaE_reg_RseC_MucC"/>
</dbReference>
<accession>A0A451CZV0</accession>
<evidence type="ECO:0000256" key="1">
    <source>
        <dbReference type="SAM" id="Phobius"/>
    </source>
</evidence>
<dbReference type="OrthoDB" id="9795854at2"/>
<dbReference type="Proteomes" id="UP000294364">
    <property type="component" value="Chromosome"/>
</dbReference>
<protein>
    <submittedName>
        <fullName evidence="2">Protein RseC, partial</fullName>
    </submittedName>
</protein>
<feature type="transmembrane region" description="Helical" evidence="1">
    <location>
        <begin position="74"/>
        <end position="98"/>
    </location>
</feature>
<dbReference type="PIRSF" id="PIRSF004923">
    <property type="entry name" value="RseC"/>
    <property type="match status" value="1"/>
</dbReference>
<dbReference type="Pfam" id="PF04246">
    <property type="entry name" value="RseC_MucC"/>
    <property type="match status" value="1"/>
</dbReference>
<dbReference type="InterPro" id="IPR026268">
    <property type="entry name" value="RseC"/>
</dbReference>
<dbReference type="RefSeq" id="WP_157992243.1">
    <property type="nucleotide sequence ID" value="NZ_LR217698.1"/>
</dbReference>
<sequence length="154" mass="17453">MIRVWATVIKYHNGFATLYVEKNRSCINCISCTENKKNRFNKNTSKDLYIIEVYSYQSLVPKQQIQIGLSKSSALITALLIYITPLLGLLLSGILFQIFLKTDLAAIIGVLLGGISGFWLTKWLSILLMRSPSFQPVIIYRYVLSDSLKLSIKN</sequence>
<keyword evidence="1" id="KW-0812">Transmembrane</keyword>
<feature type="transmembrane region" description="Helical" evidence="1">
    <location>
        <begin position="104"/>
        <end position="121"/>
    </location>
</feature>
<evidence type="ECO:0000313" key="3">
    <source>
        <dbReference type="Proteomes" id="UP000294364"/>
    </source>
</evidence>
<dbReference type="AlphaFoldDB" id="A0A451CZV0"/>
<dbReference type="PANTHER" id="PTHR35867">
    <property type="entry name" value="PROTEIN RSEC"/>
    <property type="match status" value="1"/>
</dbReference>
<keyword evidence="1" id="KW-1133">Transmembrane helix</keyword>